<feature type="transmembrane region" description="Helical" evidence="1">
    <location>
        <begin position="153"/>
        <end position="174"/>
    </location>
</feature>
<sequence length="207" mass="23630">MEERKLTEKESLEVITSMISRTKERYMMGDGNIMLMWGYLILTVTALIWILIATTHNQQWNWLWFAIWIGGIITPIMSRKKQIKSGVKSYSDKIMSRIWSTVGFSGLATTLMCLGFLLIMGLDTWNTMFAFALIIVPFAEIAQGIVIREKSFIFGGAIGMLLGIFTICCISGNVTLYANWFLPMFMIAIIFMMVIPGHILNYKARRN</sequence>
<feature type="transmembrane region" description="Helical" evidence="1">
    <location>
        <begin position="180"/>
        <end position="200"/>
    </location>
</feature>
<dbReference type="OrthoDB" id="1096547at2"/>
<dbReference type="AlphaFoldDB" id="A0A4P7VK84"/>
<dbReference type="Proteomes" id="UP000297031">
    <property type="component" value="Chromosome"/>
</dbReference>
<feature type="transmembrane region" description="Helical" evidence="1">
    <location>
        <begin position="128"/>
        <end position="146"/>
    </location>
</feature>
<evidence type="ECO:0000313" key="3">
    <source>
        <dbReference type="Proteomes" id="UP000297031"/>
    </source>
</evidence>
<dbReference type="KEGG" id="mgod:E7746_07665"/>
<keyword evidence="1" id="KW-1133">Transmembrane helix</keyword>
<name>A0A4P7VK84_9BACT</name>
<dbReference type="EMBL" id="CP039393">
    <property type="protein sequence ID" value="QCD35774.1"/>
    <property type="molecule type" value="Genomic_DNA"/>
</dbReference>
<protein>
    <submittedName>
        <fullName evidence="2">Uncharacterized protein</fullName>
    </submittedName>
</protein>
<reference evidence="2 3" key="1">
    <citation type="submission" date="2019-02" db="EMBL/GenBank/DDBJ databases">
        <title>Isolation and identification of novel species under the genus Muribaculum.</title>
        <authorList>
            <person name="Miyake S."/>
            <person name="Ding Y."/>
            <person name="Low A."/>
            <person name="Soh M."/>
            <person name="Seedorf H."/>
        </authorList>
    </citation>
    <scope>NUCLEOTIDE SEQUENCE [LARGE SCALE GENOMIC DNA]</scope>
    <source>
        <strain evidence="2 3">TLL-A4</strain>
    </source>
</reference>
<evidence type="ECO:0000313" key="2">
    <source>
        <dbReference type="EMBL" id="QCD35774.1"/>
    </source>
</evidence>
<accession>A0A4P7VK84</accession>
<keyword evidence="3" id="KW-1185">Reference proteome</keyword>
<feature type="transmembrane region" description="Helical" evidence="1">
    <location>
        <begin position="60"/>
        <end position="77"/>
    </location>
</feature>
<feature type="transmembrane region" description="Helical" evidence="1">
    <location>
        <begin position="98"/>
        <end position="122"/>
    </location>
</feature>
<keyword evidence="1" id="KW-0472">Membrane</keyword>
<organism evidence="2 3">
    <name type="scientific">Muribaculum gordoncarteri</name>
    <dbReference type="NCBI Taxonomy" id="2530390"/>
    <lineage>
        <taxon>Bacteria</taxon>
        <taxon>Pseudomonadati</taxon>
        <taxon>Bacteroidota</taxon>
        <taxon>Bacteroidia</taxon>
        <taxon>Bacteroidales</taxon>
        <taxon>Muribaculaceae</taxon>
        <taxon>Muribaculum</taxon>
    </lineage>
</organism>
<keyword evidence="1" id="KW-0812">Transmembrane</keyword>
<dbReference type="RefSeq" id="WP_136410395.1">
    <property type="nucleotide sequence ID" value="NZ_CP039393.1"/>
</dbReference>
<gene>
    <name evidence="2" type="ORF">E7746_07665</name>
</gene>
<feature type="transmembrane region" description="Helical" evidence="1">
    <location>
        <begin position="33"/>
        <end position="54"/>
    </location>
</feature>
<proteinExistence type="predicted"/>
<evidence type="ECO:0000256" key="1">
    <source>
        <dbReference type="SAM" id="Phobius"/>
    </source>
</evidence>